<dbReference type="Pfam" id="PF13561">
    <property type="entry name" value="adh_short_C2"/>
    <property type="match status" value="1"/>
</dbReference>
<evidence type="ECO:0008006" key="4">
    <source>
        <dbReference type="Google" id="ProtNLM"/>
    </source>
</evidence>
<keyword evidence="3" id="KW-1185">Reference proteome</keyword>
<dbReference type="PRINTS" id="PR00081">
    <property type="entry name" value="GDHRDH"/>
</dbReference>
<dbReference type="SUPFAM" id="SSF51735">
    <property type="entry name" value="NAD(P)-binding Rossmann-fold domains"/>
    <property type="match status" value="1"/>
</dbReference>
<dbReference type="EMBL" id="CALNXK010000067">
    <property type="protein sequence ID" value="CAH3141861.1"/>
    <property type="molecule type" value="Genomic_DNA"/>
</dbReference>
<evidence type="ECO:0000313" key="2">
    <source>
        <dbReference type="EMBL" id="CAH3141861.1"/>
    </source>
</evidence>
<dbReference type="CDD" id="cd05369">
    <property type="entry name" value="TER_DECR_SDR_a"/>
    <property type="match status" value="1"/>
</dbReference>
<protein>
    <recommendedName>
        <fullName evidence="4">2,4-dienoyl-CoA reductase</fullName>
    </recommendedName>
</protein>
<sequence>MAARRLILGTRTSSNSFGHQVSLLRKLKSTRNFSLNTNYLSNGSSFPVRSDCMLPKDCFKSKTAFITGGGTGLGKGMVKMLSERGATVVISSRKLEVLEKTAEEISKETGNKVLPVVADVRDPSQVAAAIDFCEKQCGLPDIIINNAAGNFVSPFERLSANAWKTVIDIVLNGTAYVTLDIGKRLIKAQKAANFLAITTIYAKSGSGYVVPSAAAKAGVETMTRSLAAEWGKYGMRFNAIAPGPIETKGAFSRLDPTGQFRKLVTERIPAGRLGEIPELANLAAYLVSDYSSWITGEVVVFDGGEYVSMAGEFNEFRKVPNEMWDQMEAMIRKTKGS</sequence>
<accession>A0ABN8PE43</accession>
<comment type="caution">
    <text evidence="2">The sequence shown here is derived from an EMBL/GenBank/DDBJ whole genome shotgun (WGS) entry which is preliminary data.</text>
</comment>
<reference evidence="2 3" key="1">
    <citation type="submission" date="2022-05" db="EMBL/GenBank/DDBJ databases">
        <authorList>
            <consortium name="Genoscope - CEA"/>
            <person name="William W."/>
        </authorList>
    </citation>
    <scope>NUCLEOTIDE SEQUENCE [LARGE SCALE GENOMIC DNA]</scope>
</reference>
<dbReference type="PANTHER" id="PTHR43658">
    <property type="entry name" value="SHORT-CHAIN DEHYDROGENASE/REDUCTASE"/>
    <property type="match status" value="1"/>
</dbReference>
<proteinExistence type="predicted"/>
<dbReference type="Proteomes" id="UP001159405">
    <property type="component" value="Unassembled WGS sequence"/>
</dbReference>
<dbReference type="Gene3D" id="3.40.50.720">
    <property type="entry name" value="NAD(P)-binding Rossmann-like Domain"/>
    <property type="match status" value="1"/>
</dbReference>
<gene>
    <name evidence="2" type="ORF">PLOB_00042032</name>
</gene>
<evidence type="ECO:0000313" key="3">
    <source>
        <dbReference type="Proteomes" id="UP001159405"/>
    </source>
</evidence>
<dbReference type="PANTHER" id="PTHR43658:SF8">
    <property type="entry name" value="17-BETA-HYDROXYSTEROID DEHYDROGENASE 14-RELATED"/>
    <property type="match status" value="1"/>
</dbReference>
<name>A0ABN8PE43_9CNID</name>
<dbReference type="InterPro" id="IPR002347">
    <property type="entry name" value="SDR_fam"/>
</dbReference>
<dbReference type="InterPro" id="IPR036291">
    <property type="entry name" value="NAD(P)-bd_dom_sf"/>
</dbReference>
<evidence type="ECO:0000256" key="1">
    <source>
        <dbReference type="ARBA" id="ARBA00023002"/>
    </source>
</evidence>
<keyword evidence="1" id="KW-0560">Oxidoreductase</keyword>
<organism evidence="2 3">
    <name type="scientific">Porites lobata</name>
    <dbReference type="NCBI Taxonomy" id="104759"/>
    <lineage>
        <taxon>Eukaryota</taxon>
        <taxon>Metazoa</taxon>
        <taxon>Cnidaria</taxon>
        <taxon>Anthozoa</taxon>
        <taxon>Hexacorallia</taxon>
        <taxon>Scleractinia</taxon>
        <taxon>Fungiina</taxon>
        <taxon>Poritidae</taxon>
        <taxon>Porites</taxon>
    </lineage>
</organism>